<comment type="caution">
    <text evidence="1">The sequence shown here is derived from an EMBL/GenBank/DDBJ whole genome shotgun (WGS) entry which is preliminary data.</text>
</comment>
<evidence type="ECO:0000313" key="2">
    <source>
        <dbReference type="Proteomes" id="UP001162131"/>
    </source>
</evidence>
<sequence>MVIVGAYVESGDFQIDDDTIIYSSQNMQISVTVDFVGRLDTIKNIAIAAIESVCKTGESASIIGCGLNFEQLFNLLDSDLSRLFPARCTLVKTGRLSHMRLKKEWLADTSHDALKEITKIHSKSPLGIILWQLSNTFLTSSPPYLQLIPVMPKLSMSLADLPLLSPQPTLTILCWLNEIMALQVLHFVGKINKTLRISNGPTRIGQLLEKYKSQLKQLDQLISESPKTMNRLSLDNMELGELFQDTRTNFRDDLRSV</sequence>
<organism evidence="1 2">
    <name type="scientific">Blepharisma stoltei</name>
    <dbReference type="NCBI Taxonomy" id="1481888"/>
    <lineage>
        <taxon>Eukaryota</taxon>
        <taxon>Sar</taxon>
        <taxon>Alveolata</taxon>
        <taxon>Ciliophora</taxon>
        <taxon>Postciliodesmatophora</taxon>
        <taxon>Heterotrichea</taxon>
        <taxon>Heterotrichida</taxon>
        <taxon>Blepharismidae</taxon>
        <taxon>Blepharisma</taxon>
    </lineage>
</organism>
<gene>
    <name evidence="1" type="ORF">BSTOLATCC_MIC41928</name>
</gene>
<name>A0AAU9JNT6_9CILI</name>
<accession>A0AAU9JNT6</accession>
<dbReference type="EMBL" id="CAJZBQ010000041">
    <property type="protein sequence ID" value="CAG9326654.1"/>
    <property type="molecule type" value="Genomic_DNA"/>
</dbReference>
<evidence type="ECO:0008006" key="3">
    <source>
        <dbReference type="Google" id="ProtNLM"/>
    </source>
</evidence>
<protein>
    <recommendedName>
        <fullName evidence="3">MutS-like protein</fullName>
    </recommendedName>
</protein>
<proteinExistence type="predicted"/>
<reference evidence="1" key="1">
    <citation type="submission" date="2021-09" db="EMBL/GenBank/DDBJ databases">
        <authorList>
            <consortium name="AG Swart"/>
            <person name="Singh M."/>
            <person name="Singh A."/>
            <person name="Seah K."/>
            <person name="Emmerich C."/>
        </authorList>
    </citation>
    <scope>NUCLEOTIDE SEQUENCE</scope>
    <source>
        <strain evidence="1">ATCC30299</strain>
    </source>
</reference>
<dbReference type="AlphaFoldDB" id="A0AAU9JNT6"/>
<evidence type="ECO:0000313" key="1">
    <source>
        <dbReference type="EMBL" id="CAG9326654.1"/>
    </source>
</evidence>
<keyword evidence="2" id="KW-1185">Reference proteome</keyword>
<dbReference type="Proteomes" id="UP001162131">
    <property type="component" value="Unassembled WGS sequence"/>
</dbReference>